<keyword evidence="4" id="KW-1185">Reference proteome</keyword>
<keyword evidence="2" id="KW-0732">Signal</keyword>
<sequence length="550" mass="62510">MKKTFTLLVAVILTLSVWLTGCSGGEKENPSSDNQLSSTPENVNESGFPVVKEPVKLKMMGAKFPLQGPWDQMMFFKEMEKMTGISFEFDTPDAKVYDEKKNLAFASNNLPDVFFGGNLSSFDQLNYGKQGLLIPLEGLIDKYAPNLASLMEKDPSIKKAITSPDGHIYALPQITDITRDLMTQKAYLNYSFMEALGNPEAPQTVDELFELLKRFRDEDPNKNGIKDEVPMSFDTLKNDALYNARVFLLPAFGENEDRFNNSAGSTTRLTVKDDTLYHTVLTDGYKEWVKFMKKANDEKLLDPEIFIQTTQQFKAKGADNRIGFSTMVAPFLVWKIEKPEDNAKYPLVLPLTSSISQEKVFAPKQSIIPGAFAITKHNKHPEATLRWVDYLYTPEGFILANQGVENEAWEWKDAEKTSWVRIVPEGVPMEEFRAKNTPDVGTILPMLKSRELNYKQDNLINSILNEHSEQLSEFSKVGMPLLFLTEEEESRANILKNDLNNYIAQMEAKFILGNESMDKWDDFTATLKKMNVDEFIGIYQTAYDRYTASK</sequence>
<dbReference type="Proteomes" id="UP001596989">
    <property type="component" value="Unassembled WGS sequence"/>
</dbReference>
<reference evidence="4" key="1">
    <citation type="journal article" date="2019" name="Int. J. Syst. Evol. Microbiol.">
        <title>The Global Catalogue of Microorganisms (GCM) 10K type strain sequencing project: providing services to taxonomists for standard genome sequencing and annotation.</title>
        <authorList>
            <consortium name="The Broad Institute Genomics Platform"/>
            <consortium name="The Broad Institute Genome Sequencing Center for Infectious Disease"/>
            <person name="Wu L."/>
            <person name="Ma J."/>
        </authorList>
    </citation>
    <scope>NUCLEOTIDE SEQUENCE [LARGE SCALE GENOMIC DNA]</scope>
    <source>
        <strain evidence="4">CCUG 59129</strain>
    </source>
</reference>
<feature type="signal peptide" evidence="2">
    <location>
        <begin position="1"/>
        <end position="21"/>
    </location>
</feature>
<feature type="compositionally biased region" description="Polar residues" evidence="1">
    <location>
        <begin position="31"/>
        <end position="45"/>
    </location>
</feature>
<dbReference type="EMBL" id="JBHTJZ010000004">
    <property type="protein sequence ID" value="MFD0958036.1"/>
    <property type="molecule type" value="Genomic_DNA"/>
</dbReference>
<dbReference type="Gene3D" id="3.40.190.10">
    <property type="entry name" value="Periplasmic binding protein-like II"/>
    <property type="match status" value="2"/>
</dbReference>
<organism evidence="3 4">
    <name type="scientific">Paenibacillus chungangensis</name>
    <dbReference type="NCBI Taxonomy" id="696535"/>
    <lineage>
        <taxon>Bacteria</taxon>
        <taxon>Bacillati</taxon>
        <taxon>Bacillota</taxon>
        <taxon>Bacilli</taxon>
        <taxon>Bacillales</taxon>
        <taxon>Paenibacillaceae</taxon>
        <taxon>Paenibacillus</taxon>
    </lineage>
</organism>
<protein>
    <submittedName>
        <fullName evidence="3">Extracellular solute-binding protein</fullName>
    </submittedName>
</protein>
<evidence type="ECO:0000256" key="2">
    <source>
        <dbReference type="SAM" id="SignalP"/>
    </source>
</evidence>
<evidence type="ECO:0000313" key="3">
    <source>
        <dbReference type="EMBL" id="MFD0958036.1"/>
    </source>
</evidence>
<dbReference type="InterPro" id="IPR006059">
    <property type="entry name" value="SBP"/>
</dbReference>
<dbReference type="PANTHER" id="PTHR43649:SF12">
    <property type="entry name" value="DIACETYLCHITOBIOSE BINDING PROTEIN DASA"/>
    <property type="match status" value="1"/>
</dbReference>
<proteinExistence type="predicted"/>
<comment type="caution">
    <text evidence="3">The sequence shown here is derived from an EMBL/GenBank/DDBJ whole genome shotgun (WGS) entry which is preliminary data.</text>
</comment>
<dbReference type="PANTHER" id="PTHR43649">
    <property type="entry name" value="ARABINOSE-BINDING PROTEIN-RELATED"/>
    <property type="match status" value="1"/>
</dbReference>
<feature type="region of interest" description="Disordered" evidence="1">
    <location>
        <begin position="26"/>
        <end position="47"/>
    </location>
</feature>
<feature type="chain" id="PRO_5046714918" evidence="2">
    <location>
        <begin position="22"/>
        <end position="550"/>
    </location>
</feature>
<accession>A0ABW3HKJ2</accession>
<name>A0ABW3HKJ2_9BACL</name>
<evidence type="ECO:0000313" key="4">
    <source>
        <dbReference type="Proteomes" id="UP001596989"/>
    </source>
</evidence>
<dbReference type="SUPFAM" id="SSF53850">
    <property type="entry name" value="Periplasmic binding protein-like II"/>
    <property type="match status" value="1"/>
</dbReference>
<evidence type="ECO:0000256" key="1">
    <source>
        <dbReference type="SAM" id="MobiDB-lite"/>
    </source>
</evidence>
<dbReference type="InterPro" id="IPR050490">
    <property type="entry name" value="Bact_solute-bd_prot1"/>
</dbReference>
<dbReference type="Pfam" id="PF01547">
    <property type="entry name" value="SBP_bac_1"/>
    <property type="match status" value="1"/>
</dbReference>
<dbReference type="PROSITE" id="PS51257">
    <property type="entry name" value="PROKAR_LIPOPROTEIN"/>
    <property type="match status" value="1"/>
</dbReference>
<dbReference type="RefSeq" id="WP_377561661.1">
    <property type="nucleotide sequence ID" value="NZ_JBHTJZ010000004.1"/>
</dbReference>
<gene>
    <name evidence="3" type="ORF">ACFQ2I_01395</name>
</gene>